<feature type="transmembrane region" description="Helical" evidence="2">
    <location>
        <begin position="60"/>
        <end position="82"/>
    </location>
</feature>
<keyword evidence="2" id="KW-0812">Transmembrane</keyword>
<dbReference type="EMBL" id="CP041666">
    <property type="protein sequence ID" value="QDP39028.1"/>
    <property type="molecule type" value="Genomic_DNA"/>
</dbReference>
<keyword evidence="2" id="KW-1133">Transmembrane helix</keyword>
<reference evidence="3 4" key="1">
    <citation type="submission" date="2019-07" db="EMBL/GenBank/DDBJ databases">
        <authorList>
            <person name="Li J."/>
        </authorList>
    </citation>
    <scope>NUCLEOTIDE SEQUENCE [LARGE SCALE GENOMIC DNA]</scope>
    <source>
        <strain evidence="3 4">TKL69</strain>
    </source>
</reference>
<dbReference type="AlphaFoldDB" id="A0A516KC98"/>
<evidence type="ECO:0000313" key="4">
    <source>
        <dbReference type="Proteomes" id="UP000315215"/>
    </source>
</evidence>
<proteinExistence type="predicted"/>
<keyword evidence="4" id="KW-1185">Reference proteome</keyword>
<gene>
    <name evidence="3" type="ORF">FN924_01640</name>
</gene>
<sequence length="85" mass="9805">MSWPLIIILIILFILTLGGTLYVVRQEDQKLKQYEREGDSAEAQLKRSREYESSSLKSNVPILTIIYGVTFLLAILAIVLYIKFR</sequence>
<dbReference type="OrthoDB" id="2706947at2"/>
<feature type="coiled-coil region" evidence="1">
    <location>
        <begin position="24"/>
        <end position="51"/>
    </location>
</feature>
<keyword evidence="1" id="KW-0175">Coiled coil</keyword>
<evidence type="ECO:0000313" key="3">
    <source>
        <dbReference type="EMBL" id="QDP39028.1"/>
    </source>
</evidence>
<organism evidence="3 4">
    <name type="scientific">Radiobacillus deserti</name>
    <dbReference type="NCBI Taxonomy" id="2594883"/>
    <lineage>
        <taxon>Bacteria</taxon>
        <taxon>Bacillati</taxon>
        <taxon>Bacillota</taxon>
        <taxon>Bacilli</taxon>
        <taxon>Bacillales</taxon>
        <taxon>Bacillaceae</taxon>
        <taxon>Radiobacillus</taxon>
    </lineage>
</organism>
<dbReference type="KEGG" id="aqt:FN924_01640"/>
<name>A0A516KC98_9BACI</name>
<protein>
    <submittedName>
        <fullName evidence="3">Uncharacterized protein</fullName>
    </submittedName>
</protein>
<feature type="transmembrane region" description="Helical" evidence="2">
    <location>
        <begin position="6"/>
        <end position="24"/>
    </location>
</feature>
<evidence type="ECO:0000256" key="1">
    <source>
        <dbReference type="SAM" id="Coils"/>
    </source>
</evidence>
<evidence type="ECO:0000256" key="2">
    <source>
        <dbReference type="SAM" id="Phobius"/>
    </source>
</evidence>
<accession>A0A516KC98</accession>
<keyword evidence="2" id="KW-0472">Membrane</keyword>
<dbReference type="RefSeq" id="WP_143891778.1">
    <property type="nucleotide sequence ID" value="NZ_CP041666.1"/>
</dbReference>
<dbReference type="Proteomes" id="UP000315215">
    <property type="component" value="Chromosome"/>
</dbReference>